<proteinExistence type="predicted"/>
<comment type="caution">
    <text evidence="5">The sequence shown here is derived from an EMBL/GenBank/DDBJ whole genome shotgun (WGS) entry which is preliminary data.</text>
</comment>
<keyword evidence="6" id="KW-1185">Reference proteome</keyword>
<evidence type="ECO:0000259" key="3">
    <source>
        <dbReference type="Pfam" id="PF13359"/>
    </source>
</evidence>
<sequence length="250" mass="27968">MVLMRLRLGLLLKGLAHRFDTCHSTVSKVINDWLNILYIVCQAFVVWPSRRCIKRNLPIAFQNETFKKVRGIIDCTEVFIQKPSGLNARAQSYSSYKGHNTVKFLVISTPSGGISFISKASGGRATDQKDTAECGILNLVHSGDVFLVDRGFNCEELFATKSAKLLNPAFTKGKAQLTGEEVILSRKYSNVRIHVERRIERLKNYRILSRTLPISVLKRASDVDVSTIDKILVVCAALSNMEKPIIKIGK</sequence>
<dbReference type="Pfam" id="PF13359">
    <property type="entry name" value="DDE_Tnp_4"/>
    <property type="match status" value="1"/>
</dbReference>
<feature type="domain" description="Transposase Helix-turn-helix" evidence="4">
    <location>
        <begin position="1"/>
        <end position="39"/>
    </location>
</feature>
<feature type="domain" description="DDE Tnp4" evidence="3">
    <location>
        <begin position="73"/>
        <end position="240"/>
    </location>
</feature>
<dbReference type="InterPro" id="IPR027805">
    <property type="entry name" value="Transposase_HTH_dom"/>
</dbReference>
<dbReference type="AlphaFoldDB" id="A0AAV6VIR1"/>
<dbReference type="PANTHER" id="PTHR23080:SF141">
    <property type="entry name" value="TRANSPOSASE HELIX-TURN-HELIX DOMAIN-CONTAINING PROTEIN"/>
    <property type="match status" value="1"/>
</dbReference>
<gene>
    <name evidence="5" type="ORF">JTE90_028988</name>
</gene>
<evidence type="ECO:0008006" key="7">
    <source>
        <dbReference type="Google" id="ProtNLM"/>
    </source>
</evidence>
<organism evidence="5 6">
    <name type="scientific">Oedothorax gibbosus</name>
    <dbReference type="NCBI Taxonomy" id="931172"/>
    <lineage>
        <taxon>Eukaryota</taxon>
        <taxon>Metazoa</taxon>
        <taxon>Ecdysozoa</taxon>
        <taxon>Arthropoda</taxon>
        <taxon>Chelicerata</taxon>
        <taxon>Arachnida</taxon>
        <taxon>Araneae</taxon>
        <taxon>Araneomorphae</taxon>
        <taxon>Entelegynae</taxon>
        <taxon>Araneoidea</taxon>
        <taxon>Linyphiidae</taxon>
        <taxon>Erigoninae</taxon>
        <taxon>Oedothorax</taxon>
    </lineage>
</organism>
<dbReference type="GO" id="GO:0046872">
    <property type="term" value="F:metal ion binding"/>
    <property type="evidence" value="ECO:0007669"/>
    <property type="project" value="UniProtKB-KW"/>
</dbReference>
<evidence type="ECO:0000313" key="5">
    <source>
        <dbReference type="EMBL" id="KAG8196018.1"/>
    </source>
</evidence>
<dbReference type="InterPro" id="IPR027806">
    <property type="entry name" value="HARBI1_dom"/>
</dbReference>
<dbReference type="Proteomes" id="UP000827092">
    <property type="component" value="Unassembled WGS sequence"/>
</dbReference>
<evidence type="ECO:0000313" key="6">
    <source>
        <dbReference type="Proteomes" id="UP000827092"/>
    </source>
</evidence>
<keyword evidence="2" id="KW-0479">Metal-binding</keyword>
<dbReference type="Pfam" id="PF13613">
    <property type="entry name" value="HTH_Tnp_4"/>
    <property type="match status" value="1"/>
</dbReference>
<accession>A0AAV6VIR1</accession>
<evidence type="ECO:0000256" key="1">
    <source>
        <dbReference type="ARBA" id="ARBA00001968"/>
    </source>
</evidence>
<reference evidence="5 6" key="1">
    <citation type="journal article" date="2022" name="Nat. Ecol. Evol.">
        <title>A masculinizing supergene underlies an exaggerated male reproductive morph in a spider.</title>
        <authorList>
            <person name="Hendrickx F."/>
            <person name="De Corte Z."/>
            <person name="Sonet G."/>
            <person name="Van Belleghem S.M."/>
            <person name="Kostlbacher S."/>
            <person name="Vangestel C."/>
        </authorList>
    </citation>
    <scope>NUCLEOTIDE SEQUENCE [LARGE SCALE GENOMIC DNA]</scope>
    <source>
        <strain evidence="5">W744_W776</strain>
    </source>
</reference>
<dbReference type="PANTHER" id="PTHR23080">
    <property type="entry name" value="THAP DOMAIN PROTEIN"/>
    <property type="match status" value="1"/>
</dbReference>
<comment type="cofactor">
    <cofactor evidence="1">
        <name>a divalent metal cation</name>
        <dbReference type="ChEBI" id="CHEBI:60240"/>
    </cofactor>
</comment>
<evidence type="ECO:0000256" key="2">
    <source>
        <dbReference type="ARBA" id="ARBA00022723"/>
    </source>
</evidence>
<protein>
    <recommendedName>
        <fullName evidence="7">DDE Tnp4 domain-containing protein</fullName>
    </recommendedName>
</protein>
<evidence type="ECO:0000259" key="4">
    <source>
        <dbReference type="Pfam" id="PF13613"/>
    </source>
</evidence>
<name>A0AAV6VIR1_9ARAC</name>
<dbReference type="EMBL" id="JAFNEN010000075">
    <property type="protein sequence ID" value="KAG8196018.1"/>
    <property type="molecule type" value="Genomic_DNA"/>
</dbReference>